<dbReference type="Proteomes" id="UP000504638">
    <property type="component" value="Unplaced"/>
</dbReference>
<feature type="signal peptide" evidence="1">
    <location>
        <begin position="1"/>
        <end position="24"/>
    </location>
</feature>
<keyword evidence="1" id="KW-0732">Signal</keyword>
<sequence length="187" mass="20472">MSTKTILLGTVAFLTLATVYLTHSSYPYPSQTMQSIPTVTPTVSLSTISSHPPQLRITLHNPSPNPLTFIRYNSPLDPDILTLGLVRITSLDGEDVSIVAVHLNRMWPPDEADIVELGPGNEERQVVGLAEPGVELEAGRKYLVWVEGSWMGLWGKGKAEVAEEEVESAGVVGGKTRWRSEEVVLRI</sequence>
<dbReference type="OrthoDB" id="4664297at2759"/>
<protein>
    <submittedName>
        <fullName evidence="2 4">Uncharacterized protein</fullName>
    </submittedName>
</protein>
<dbReference type="EMBL" id="ML975151">
    <property type="protein sequence ID" value="KAF1815636.1"/>
    <property type="molecule type" value="Genomic_DNA"/>
</dbReference>
<evidence type="ECO:0000313" key="3">
    <source>
        <dbReference type="Proteomes" id="UP000504638"/>
    </source>
</evidence>
<evidence type="ECO:0000313" key="2">
    <source>
        <dbReference type="EMBL" id="KAF1815636.1"/>
    </source>
</evidence>
<gene>
    <name evidence="2 4" type="ORF">P152DRAFT_446681</name>
</gene>
<name>A0A6G1GCJ0_9PEZI</name>
<evidence type="ECO:0000256" key="1">
    <source>
        <dbReference type="SAM" id="SignalP"/>
    </source>
</evidence>
<reference evidence="4" key="3">
    <citation type="submission" date="2025-04" db="UniProtKB">
        <authorList>
            <consortium name="RefSeq"/>
        </authorList>
    </citation>
    <scope>IDENTIFICATION</scope>
    <source>
        <strain evidence="4">CBS 781.70</strain>
    </source>
</reference>
<proteinExistence type="predicted"/>
<evidence type="ECO:0000313" key="4">
    <source>
        <dbReference type="RefSeq" id="XP_033537267.1"/>
    </source>
</evidence>
<reference evidence="4" key="2">
    <citation type="submission" date="2020-04" db="EMBL/GenBank/DDBJ databases">
        <authorList>
            <consortium name="NCBI Genome Project"/>
        </authorList>
    </citation>
    <scope>NUCLEOTIDE SEQUENCE</scope>
    <source>
        <strain evidence="4">CBS 781.70</strain>
    </source>
</reference>
<dbReference type="RefSeq" id="XP_033537267.1">
    <property type="nucleotide sequence ID" value="XM_033677934.1"/>
</dbReference>
<keyword evidence="3" id="KW-1185">Reference proteome</keyword>
<feature type="chain" id="PRO_5044631996" evidence="1">
    <location>
        <begin position="25"/>
        <end position="187"/>
    </location>
</feature>
<dbReference type="Gene3D" id="2.60.40.2970">
    <property type="match status" value="1"/>
</dbReference>
<accession>A0A6G1GCJ0</accession>
<reference evidence="2 4" key="1">
    <citation type="submission" date="2020-01" db="EMBL/GenBank/DDBJ databases">
        <authorList>
            <consortium name="DOE Joint Genome Institute"/>
            <person name="Haridas S."/>
            <person name="Albert R."/>
            <person name="Binder M."/>
            <person name="Bloem J."/>
            <person name="Labutti K."/>
            <person name="Salamov A."/>
            <person name="Andreopoulos B."/>
            <person name="Baker S.E."/>
            <person name="Barry K."/>
            <person name="Bills G."/>
            <person name="Bluhm B.H."/>
            <person name="Cannon C."/>
            <person name="Castanera R."/>
            <person name="Culley D.E."/>
            <person name="Daum C."/>
            <person name="Ezra D."/>
            <person name="Gonzalez J.B."/>
            <person name="Henrissat B."/>
            <person name="Kuo A."/>
            <person name="Liang C."/>
            <person name="Lipzen A."/>
            <person name="Lutzoni F."/>
            <person name="Magnuson J."/>
            <person name="Mondo S."/>
            <person name="Nolan M."/>
            <person name="Ohm R."/>
            <person name="Pangilinan J."/>
            <person name="Park H.-J."/>
            <person name="Ramirez L."/>
            <person name="Alfaro M."/>
            <person name="Sun H."/>
            <person name="Tritt A."/>
            <person name="Yoshinaga Y."/>
            <person name="Zwiers L.-H."/>
            <person name="Turgeon B.G."/>
            <person name="Goodwin S.B."/>
            <person name="Spatafora J.W."/>
            <person name="Crous P.W."/>
            <person name="Grigoriev I.V."/>
        </authorList>
    </citation>
    <scope>NUCLEOTIDE SEQUENCE</scope>
    <source>
        <strain evidence="2 4">CBS 781.70</strain>
    </source>
</reference>
<dbReference type="AlphaFoldDB" id="A0A6G1GCJ0"/>
<organism evidence="2">
    <name type="scientific">Eremomyces bilateralis CBS 781.70</name>
    <dbReference type="NCBI Taxonomy" id="1392243"/>
    <lineage>
        <taxon>Eukaryota</taxon>
        <taxon>Fungi</taxon>
        <taxon>Dikarya</taxon>
        <taxon>Ascomycota</taxon>
        <taxon>Pezizomycotina</taxon>
        <taxon>Dothideomycetes</taxon>
        <taxon>Dothideomycetes incertae sedis</taxon>
        <taxon>Eremomycetales</taxon>
        <taxon>Eremomycetaceae</taxon>
        <taxon>Eremomyces</taxon>
    </lineage>
</organism>
<dbReference type="GeneID" id="54418504"/>